<reference evidence="11 12" key="1">
    <citation type="submission" date="2019-01" db="EMBL/GenBank/DDBJ databases">
        <title>A draft genome assembly of the solar-powered sea slug Elysia chlorotica.</title>
        <authorList>
            <person name="Cai H."/>
            <person name="Li Q."/>
            <person name="Fang X."/>
            <person name="Li J."/>
            <person name="Curtis N.E."/>
            <person name="Altenburger A."/>
            <person name="Shibata T."/>
            <person name="Feng M."/>
            <person name="Maeda T."/>
            <person name="Schwartz J.A."/>
            <person name="Shigenobu S."/>
            <person name="Lundholm N."/>
            <person name="Nishiyama T."/>
            <person name="Yang H."/>
            <person name="Hasebe M."/>
            <person name="Li S."/>
            <person name="Pierce S.K."/>
            <person name="Wang J."/>
        </authorList>
    </citation>
    <scope>NUCLEOTIDE SEQUENCE [LARGE SCALE GENOMIC DNA]</scope>
    <source>
        <strain evidence="11">EC2010</strain>
        <tissue evidence="11">Whole organism of an adult</tissue>
    </source>
</reference>
<keyword evidence="8 10" id="KW-0472">Membrane</keyword>
<evidence type="ECO:0000256" key="10">
    <source>
        <dbReference type="SAM" id="Phobius"/>
    </source>
</evidence>
<protein>
    <recommendedName>
        <fullName evidence="13">Sulfotransferase domain-containing protein</fullName>
    </recommendedName>
</protein>
<dbReference type="Gene3D" id="3.40.50.300">
    <property type="entry name" value="P-loop containing nucleotide triphosphate hydrolases"/>
    <property type="match status" value="1"/>
</dbReference>
<dbReference type="OrthoDB" id="514299at2759"/>
<comment type="caution">
    <text evidence="11">The sequence shown here is derived from an EMBL/GenBank/DDBJ whole genome shotgun (WGS) entry which is preliminary data.</text>
</comment>
<proteinExistence type="inferred from homology"/>
<evidence type="ECO:0000313" key="12">
    <source>
        <dbReference type="Proteomes" id="UP000271974"/>
    </source>
</evidence>
<evidence type="ECO:0000313" key="11">
    <source>
        <dbReference type="EMBL" id="RUS83557.1"/>
    </source>
</evidence>
<keyword evidence="4 10" id="KW-0812">Transmembrane</keyword>
<dbReference type="EMBL" id="RQTK01000239">
    <property type="protein sequence ID" value="RUS83557.1"/>
    <property type="molecule type" value="Genomic_DNA"/>
</dbReference>
<keyword evidence="9" id="KW-0325">Glycoprotein</keyword>
<comment type="similarity">
    <text evidence="2">Belongs to the galactose-3-O-sulfotransferase family.</text>
</comment>
<dbReference type="PANTHER" id="PTHR14647">
    <property type="entry name" value="GALACTOSE-3-O-SULFOTRANSFERASE"/>
    <property type="match status" value="1"/>
</dbReference>
<keyword evidence="3" id="KW-0808">Transferase</keyword>
<evidence type="ECO:0000256" key="2">
    <source>
        <dbReference type="ARBA" id="ARBA00008124"/>
    </source>
</evidence>
<dbReference type="InterPro" id="IPR027417">
    <property type="entry name" value="P-loop_NTPase"/>
</dbReference>
<keyword evidence="7" id="KW-0333">Golgi apparatus</keyword>
<dbReference type="GO" id="GO:0000139">
    <property type="term" value="C:Golgi membrane"/>
    <property type="evidence" value="ECO:0007669"/>
    <property type="project" value="UniProtKB-SubCell"/>
</dbReference>
<gene>
    <name evidence="11" type="ORF">EGW08_008663</name>
</gene>
<dbReference type="SUPFAM" id="SSF52540">
    <property type="entry name" value="P-loop containing nucleoside triphosphate hydrolases"/>
    <property type="match status" value="1"/>
</dbReference>
<evidence type="ECO:0000256" key="3">
    <source>
        <dbReference type="ARBA" id="ARBA00022679"/>
    </source>
</evidence>
<dbReference type="AlphaFoldDB" id="A0A433TPR9"/>
<feature type="transmembrane region" description="Helical" evidence="10">
    <location>
        <begin position="77"/>
        <end position="96"/>
    </location>
</feature>
<evidence type="ECO:0000256" key="4">
    <source>
        <dbReference type="ARBA" id="ARBA00022692"/>
    </source>
</evidence>
<dbReference type="Pfam" id="PF06990">
    <property type="entry name" value="Gal-3-0_sulfotr"/>
    <property type="match status" value="1"/>
</dbReference>
<dbReference type="PANTHER" id="PTHR14647:SF87">
    <property type="entry name" value="PUTATIVE-RELATED"/>
    <property type="match status" value="1"/>
</dbReference>
<evidence type="ECO:0000256" key="6">
    <source>
        <dbReference type="ARBA" id="ARBA00022989"/>
    </source>
</evidence>
<dbReference type="GO" id="GO:0001733">
    <property type="term" value="F:galactosylceramide sulfotransferase activity"/>
    <property type="evidence" value="ECO:0007669"/>
    <property type="project" value="InterPro"/>
</dbReference>
<name>A0A433TPR9_ELYCH</name>
<evidence type="ECO:0000256" key="1">
    <source>
        <dbReference type="ARBA" id="ARBA00004323"/>
    </source>
</evidence>
<comment type="subcellular location">
    <subcellularLocation>
        <location evidence="1">Golgi apparatus membrane</location>
        <topology evidence="1">Single-pass type II membrane protein</topology>
    </subcellularLocation>
</comment>
<keyword evidence="6 10" id="KW-1133">Transmembrane helix</keyword>
<evidence type="ECO:0008006" key="13">
    <source>
        <dbReference type="Google" id="ProtNLM"/>
    </source>
</evidence>
<sequence length="470" mass="55261">MQSDTASFLLVAKASKNTRKRQQGSKRVAVWAEKTLCRSSANTCKRLDAAPTNTESSQGKKMYPNLLVNMRRGRIKTLLIIMSMFFILYFCSTTLMERFQASSQRKRPPIPRYGPEIRQVVFAKVHKAASSTMQNILMRFALARNLDVVLPKQGISLSEDGSNINRGSIVPHSQSKQFYDILCNHVLYNEEEISKHFSKSAVRIAIVRDPVDQAVSALKFYYTVWDRTGALTKGFNKHKEDPINSFLRNPQDFYEESFGPAASYINNRMSVDLGFPLTNFQESKKNNTMIREFLEQVERQFDVVLISDYFDESLILMRRILRWPMKNIVYLKVNVGENQTNSVWHKKPTLNSTIIERFREWDKIDFQLYTHFFNIFLERIRIEPLFMEEVEAFRKIQFDLNYFCRNQSTEQVLRITKSEWTPSFTILKRECDLMSISELKLTHVVRLRQTARYEEYVRRNNATRLRARKY</sequence>
<evidence type="ECO:0000256" key="7">
    <source>
        <dbReference type="ARBA" id="ARBA00023034"/>
    </source>
</evidence>
<organism evidence="11 12">
    <name type="scientific">Elysia chlorotica</name>
    <name type="common">Eastern emerald elysia</name>
    <name type="synonym">Sea slug</name>
    <dbReference type="NCBI Taxonomy" id="188477"/>
    <lineage>
        <taxon>Eukaryota</taxon>
        <taxon>Metazoa</taxon>
        <taxon>Spiralia</taxon>
        <taxon>Lophotrochozoa</taxon>
        <taxon>Mollusca</taxon>
        <taxon>Gastropoda</taxon>
        <taxon>Heterobranchia</taxon>
        <taxon>Euthyneura</taxon>
        <taxon>Panpulmonata</taxon>
        <taxon>Sacoglossa</taxon>
        <taxon>Placobranchoidea</taxon>
        <taxon>Plakobranchidae</taxon>
        <taxon>Elysia</taxon>
    </lineage>
</organism>
<evidence type="ECO:0000256" key="8">
    <source>
        <dbReference type="ARBA" id="ARBA00023136"/>
    </source>
</evidence>
<keyword evidence="5" id="KW-0735">Signal-anchor</keyword>
<evidence type="ECO:0000256" key="9">
    <source>
        <dbReference type="ARBA" id="ARBA00023180"/>
    </source>
</evidence>
<keyword evidence="12" id="KW-1185">Reference proteome</keyword>
<evidence type="ECO:0000256" key="5">
    <source>
        <dbReference type="ARBA" id="ARBA00022968"/>
    </source>
</evidence>
<dbReference type="InterPro" id="IPR009729">
    <property type="entry name" value="Gal-3-0_sulfotransfrase"/>
</dbReference>
<dbReference type="Proteomes" id="UP000271974">
    <property type="component" value="Unassembled WGS sequence"/>
</dbReference>
<dbReference type="GO" id="GO:0009247">
    <property type="term" value="P:glycolipid biosynthetic process"/>
    <property type="evidence" value="ECO:0007669"/>
    <property type="project" value="InterPro"/>
</dbReference>
<accession>A0A433TPR9</accession>